<feature type="region of interest" description="Disordered" evidence="2">
    <location>
        <begin position="404"/>
        <end position="463"/>
    </location>
</feature>
<dbReference type="AlphaFoldDB" id="A0A9P4TUR9"/>
<evidence type="ECO:0000256" key="2">
    <source>
        <dbReference type="SAM" id="MobiDB-lite"/>
    </source>
</evidence>
<accession>A0A9P4TUR9</accession>
<evidence type="ECO:0000313" key="4">
    <source>
        <dbReference type="Proteomes" id="UP000800235"/>
    </source>
</evidence>
<gene>
    <name evidence="3" type="ORF">EJ08DRAFT_701581</name>
</gene>
<feature type="compositionally biased region" description="Polar residues" evidence="2">
    <location>
        <begin position="322"/>
        <end position="355"/>
    </location>
</feature>
<dbReference type="Proteomes" id="UP000800235">
    <property type="component" value="Unassembled WGS sequence"/>
</dbReference>
<evidence type="ECO:0000313" key="3">
    <source>
        <dbReference type="EMBL" id="KAF2422626.1"/>
    </source>
</evidence>
<reference evidence="3" key="1">
    <citation type="journal article" date="2020" name="Stud. Mycol.">
        <title>101 Dothideomycetes genomes: a test case for predicting lifestyles and emergence of pathogens.</title>
        <authorList>
            <person name="Haridas S."/>
            <person name="Albert R."/>
            <person name="Binder M."/>
            <person name="Bloem J."/>
            <person name="Labutti K."/>
            <person name="Salamov A."/>
            <person name="Andreopoulos B."/>
            <person name="Baker S."/>
            <person name="Barry K."/>
            <person name="Bills G."/>
            <person name="Bluhm B."/>
            <person name="Cannon C."/>
            <person name="Castanera R."/>
            <person name="Culley D."/>
            <person name="Daum C."/>
            <person name="Ezra D."/>
            <person name="Gonzalez J."/>
            <person name="Henrissat B."/>
            <person name="Kuo A."/>
            <person name="Liang C."/>
            <person name="Lipzen A."/>
            <person name="Lutzoni F."/>
            <person name="Magnuson J."/>
            <person name="Mondo S."/>
            <person name="Nolan M."/>
            <person name="Ohm R."/>
            <person name="Pangilinan J."/>
            <person name="Park H.-J."/>
            <person name="Ramirez L."/>
            <person name="Alfaro M."/>
            <person name="Sun H."/>
            <person name="Tritt A."/>
            <person name="Yoshinaga Y."/>
            <person name="Zwiers L.-H."/>
            <person name="Turgeon B."/>
            <person name="Goodwin S."/>
            <person name="Spatafora J."/>
            <person name="Crous P."/>
            <person name="Grigoriev I."/>
        </authorList>
    </citation>
    <scope>NUCLEOTIDE SEQUENCE</scope>
    <source>
        <strain evidence="3">CBS 130266</strain>
    </source>
</reference>
<organism evidence="3 4">
    <name type="scientific">Tothia fuscella</name>
    <dbReference type="NCBI Taxonomy" id="1048955"/>
    <lineage>
        <taxon>Eukaryota</taxon>
        <taxon>Fungi</taxon>
        <taxon>Dikarya</taxon>
        <taxon>Ascomycota</taxon>
        <taxon>Pezizomycotina</taxon>
        <taxon>Dothideomycetes</taxon>
        <taxon>Pleosporomycetidae</taxon>
        <taxon>Venturiales</taxon>
        <taxon>Cylindrosympodiaceae</taxon>
        <taxon>Tothia</taxon>
    </lineage>
</organism>
<sequence length="463" mass="49858">MPGPFTVLGAAAAKHATSPSPFQSQLHFIAAVHSMPFPFHGNSPEGTVPGHLLHVHFSQWTEGDRSEITAYRIANNLCRCCAVAGHNLFACPALADPPKQSDTFGQSQTGAQPNLGQPGSILNTLIGPQDELQASTVAAGPTQTSPPSPSGERAVMTHIDTQPQEELLAQPSRVEKSPVHTLSGPDKIATDKITTDTITNDKITTDNIATEKIATDKIVTVAEIISDLSIGLKTTQNQLEAAQVENRQAQQSDRAAQARQARIAAEQFRAYKKRTRDQLNFWLHEGQELFRQLFDSDGESTMSSDPVEHPMGINTRVEPSKKTMSNAKPSSFAETSNSRSVPSNRLEQSPNTASLPNGLRSAPLTPINGVQVEDLATRIGEPSTSIMTGFHSDRAARLIAQTMNGSSRRRRNSDARLDTDEGEEITPNPMFRSGRAAQRNKKPKLGNADGGINPNGIALGCKS</sequence>
<proteinExistence type="predicted"/>
<dbReference type="EMBL" id="MU007089">
    <property type="protein sequence ID" value="KAF2422626.1"/>
    <property type="molecule type" value="Genomic_DNA"/>
</dbReference>
<feature type="coiled-coil region" evidence="1">
    <location>
        <begin position="232"/>
        <end position="261"/>
    </location>
</feature>
<feature type="region of interest" description="Disordered" evidence="2">
    <location>
        <begin position="297"/>
        <end position="366"/>
    </location>
</feature>
<name>A0A9P4TUR9_9PEZI</name>
<keyword evidence="1" id="KW-0175">Coiled coil</keyword>
<comment type="caution">
    <text evidence="3">The sequence shown here is derived from an EMBL/GenBank/DDBJ whole genome shotgun (WGS) entry which is preliminary data.</text>
</comment>
<keyword evidence="4" id="KW-1185">Reference proteome</keyword>
<protein>
    <submittedName>
        <fullName evidence="3">Uncharacterized protein</fullName>
    </submittedName>
</protein>
<evidence type="ECO:0000256" key="1">
    <source>
        <dbReference type="SAM" id="Coils"/>
    </source>
</evidence>